<evidence type="ECO:0000256" key="1">
    <source>
        <dbReference type="ARBA" id="ARBA00004141"/>
    </source>
</evidence>
<dbReference type="AlphaFoldDB" id="A0A1E3PVN2"/>
<reference evidence="11 12" key="1">
    <citation type="journal article" date="2016" name="Proc. Natl. Acad. Sci. U.S.A.">
        <title>Comparative genomics of biotechnologically important yeasts.</title>
        <authorList>
            <person name="Riley R."/>
            <person name="Haridas S."/>
            <person name="Wolfe K.H."/>
            <person name="Lopes M.R."/>
            <person name="Hittinger C.T."/>
            <person name="Goeker M."/>
            <person name="Salamov A.A."/>
            <person name="Wisecaver J.H."/>
            <person name="Long T.M."/>
            <person name="Calvey C.H."/>
            <person name="Aerts A.L."/>
            <person name="Barry K.W."/>
            <person name="Choi C."/>
            <person name="Clum A."/>
            <person name="Coughlan A.Y."/>
            <person name="Deshpande S."/>
            <person name="Douglass A.P."/>
            <person name="Hanson S.J."/>
            <person name="Klenk H.-P."/>
            <person name="LaButti K.M."/>
            <person name="Lapidus A."/>
            <person name="Lindquist E.A."/>
            <person name="Lipzen A.M."/>
            <person name="Meier-Kolthoff J.P."/>
            <person name="Ohm R.A."/>
            <person name="Otillar R.P."/>
            <person name="Pangilinan J.L."/>
            <person name="Peng Y."/>
            <person name="Rokas A."/>
            <person name="Rosa C.A."/>
            <person name="Scheuner C."/>
            <person name="Sibirny A.A."/>
            <person name="Slot J.C."/>
            <person name="Stielow J.B."/>
            <person name="Sun H."/>
            <person name="Kurtzman C.P."/>
            <person name="Blackwell M."/>
            <person name="Grigoriev I.V."/>
            <person name="Jeffries T.W."/>
        </authorList>
    </citation>
    <scope>NUCLEOTIDE SEQUENCE [LARGE SCALE GENOMIC DNA]</scope>
    <source>
        <strain evidence="11 12">NRRL Y-11557</strain>
    </source>
</reference>
<keyword evidence="7 9" id="KW-1133">Transmembrane helix</keyword>
<evidence type="ECO:0000256" key="5">
    <source>
        <dbReference type="ARBA" id="ARBA00022741"/>
    </source>
</evidence>
<evidence type="ECO:0000256" key="2">
    <source>
        <dbReference type="ARBA" id="ARBA00005814"/>
    </source>
</evidence>
<feature type="transmembrane region" description="Helical" evidence="9">
    <location>
        <begin position="385"/>
        <end position="407"/>
    </location>
</feature>
<keyword evidence="3" id="KW-0813">Transport</keyword>
<comment type="similarity">
    <text evidence="2">Belongs to the ABC transporter superfamily. ABCG family. Eye pigment precursor importer (TC 3.A.1.204) subfamily.</text>
</comment>
<feature type="transmembrane region" description="Helical" evidence="9">
    <location>
        <begin position="460"/>
        <end position="486"/>
    </location>
</feature>
<dbReference type="InterPro" id="IPR027417">
    <property type="entry name" value="P-loop_NTPase"/>
</dbReference>
<dbReference type="GO" id="GO:0016887">
    <property type="term" value="F:ATP hydrolysis activity"/>
    <property type="evidence" value="ECO:0007669"/>
    <property type="project" value="InterPro"/>
</dbReference>
<dbReference type="GO" id="GO:0140359">
    <property type="term" value="F:ABC-type transporter activity"/>
    <property type="evidence" value="ECO:0007669"/>
    <property type="project" value="InterPro"/>
</dbReference>
<evidence type="ECO:0000256" key="3">
    <source>
        <dbReference type="ARBA" id="ARBA00022448"/>
    </source>
</evidence>
<evidence type="ECO:0000256" key="6">
    <source>
        <dbReference type="ARBA" id="ARBA00022840"/>
    </source>
</evidence>
<comment type="subcellular location">
    <subcellularLocation>
        <location evidence="1">Membrane</location>
        <topology evidence="1">Multi-pass membrane protein</topology>
    </subcellularLocation>
</comment>
<keyword evidence="12" id="KW-1185">Reference proteome</keyword>
<dbReference type="PANTHER" id="PTHR48042">
    <property type="entry name" value="ABC TRANSPORTER G FAMILY MEMBER 11"/>
    <property type="match status" value="1"/>
</dbReference>
<dbReference type="Proteomes" id="UP000094385">
    <property type="component" value="Unassembled WGS sequence"/>
</dbReference>
<dbReference type="SMART" id="SM00382">
    <property type="entry name" value="AAA"/>
    <property type="match status" value="1"/>
</dbReference>
<feature type="transmembrane region" description="Helical" evidence="9">
    <location>
        <begin position="498"/>
        <end position="519"/>
    </location>
</feature>
<dbReference type="InterPro" id="IPR003593">
    <property type="entry name" value="AAA+_ATPase"/>
</dbReference>
<evidence type="ECO:0000313" key="11">
    <source>
        <dbReference type="EMBL" id="ODQ69483.1"/>
    </source>
</evidence>
<dbReference type="Pfam" id="PF19055">
    <property type="entry name" value="ABC2_membrane_7"/>
    <property type="match status" value="1"/>
</dbReference>
<keyword evidence="5" id="KW-0547">Nucleotide-binding</keyword>
<protein>
    <recommendedName>
        <fullName evidence="10">ABC transporter domain-containing protein</fullName>
    </recommendedName>
</protein>
<gene>
    <name evidence="11" type="ORF">LIPSTDRAFT_75707</name>
</gene>
<dbReference type="InterPro" id="IPR003439">
    <property type="entry name" value="ABC_transporter-like_ATP-bd"/>
</dbReference>
<keyword evidence="6" id="KW-0067">ATP-binding</keyword>
<dbReference type="STRING" id="675824.A0A1E3PVN2"/>
<dbReference type="Gene3D" id="3.40.50.300">
    <property type="entry name" value="P-loop containing nucleotide triphosphate hydrolases"/>
    <property type="match status" value="1"/>
</dbReference>
<accession>A0A1E3PVN2</accession>
<dbReference type="GO" id="GO:0016020">
    <property type="term" value="C:membrane"/>
    <property type="evidence" value="ECO:0007669"/>
    <property type="project" value="UniProtKB-SubCell"/>
</dbReference>
<feature type="transmembrane region" description="Helical" evidence="9">
    <location>
        <begin position="525"/>
        <end position="548"/>
    </location>
</feature>
<dbReference type="InterPro" id="IPR043926">
    <property type="entry name" value="ABCG_dom"/>
</dbReference>
<dbReference type="Pfam" id="PF00005">
    <property type="entry name" value="ABC_tran"/>
    <property type="match status" value="1"/>
</dbReference>
<sequence length="659" mass="72605">MSEHDLDPEFGQSTPIADGSSRSLCFAHVSARTSSGRTILSDISGRVPRGNMLAVLGPSGSGKTSLLDILANRSTISVDGRIWLEGTTPRDDKQIRNRVRYVQQEDALIGALTVRETLLFAARLGRTSVSSPTDGGKRGLFQHVDGVISRLGLSEQANTKIGTPIQRGLSGGQKRRVSVGEKLVANIGGSDDNSCVVLVLDEITSGLDAVAAYEVVRRVKEFAEATGMIVVASIHQPSTATFTLFDSVLLMSQGKQVYFGPVKQVTDYFAKQGLIIPSNYNPAEFLLEITNTDFIATQEWSSHLQLTKEFIGDRDQIDELCTAWNASEESTLLEAVLCNTASEEQLDRNLRSDMSRLGGLSGITITSRNTMILVQRAVIKGYRDILAYGVRVIMYLGLAVLMGTVWLRLSANETTIQSFFNAIFFGSAFMSFMTVAYIPAFLEDFATYKKESHENLYGPAAFLLANVIVGLPFLFLITILFAVVEYWMTGFRSSATAFFRFVMWLFLDLVAAESLVVLVSVIVPIFVAALAITAFANGLWMAVGGFLVQPNVLNKFWYYTFYWIDYQRYVFEGMIFNEVEQRSYSCPWTSEGGCSGCMYAATEVEHGVCKISGKTVLDARGYGNNQTGLWVGLVIAIALAMRLLAYAWLRFKARRVQGN</sequence>
<evidence type="ECO:0000256" key="4">
    <source>
        <dbReference type="ARBA" id="ARBA00022692"/>
    </source>
</evidence>
<dbReference type="EMBL" id="KV454303">
    <property type="protein sequence ID" value="ODQ69483.1"/>
    <property type="molecule type" value="Genomic_DNA"/>
</dbReference>
<organism evidence="11 12">
    <name type="scientific">Lipomyces starkeyi NRRL Y-11557</name>
    <dbReference type="NCBI Taxonomy" id="675824"/>
    <lineage>
        <taxon>Eukaryota</taxon>
        <taxon>Fungi</taxon>
        <taxon>Dikarya</taxon>
        <taxon>Ascomycota</taxon>
        <taxon>Saccharomycotina</taxon>
        <taxon>Lipomycetes</taxon>
        <taxon>Lipomycetales</taxon>
        <taxon>Lipomycetaceae</taxon>
        <taxon>Lipomyces</taxon>
    </lineage>
</organism>
<keyword evidence="4 9" id="KW-0812">Transmembrane</keyword>
<name>A0A1E3PVN2_LIPST</name>
<evidence type="ECO:0000313" key="12">
    <source>
        <dbReference type="Proteomes" id="UP000094385"/>
    </source>
</evidence>
<evidence type="ECO:0000259" key="10">
    <source>
        <dbReference type="PROSITE" id="PS50893"/>
    </source>
</evidence>
<proteinExistence type="inferred from homology"/>
<dbReference type="Pfam" id="PF01061">
    <property type="entry name" value="ABC2_membrane"/>
    <property type="match status" value="1"/>
</dbReference>
<evidence type="ECO:0000256" key="9">
    <source>
        <dbReference type="SAM" id="Phobius"/>
    </source>
</evidence>
<dbReference type="InterPro" id="IPR052215">
    <property type="entry name" value="Plant_ABCG"/>
</dbReference>
<feature type="domain" description="ABC transporter" evidence="10">
    <location>
        <begin position="24"/>
        <end position="278"/>
    </location>
</feature>
<dbReference type="InterPro" id="IPR013525">
    <property type="entry name" value="ABC2_TM"/>
</dbReference>
<evidence type="ECO:0000256" key="7">
    <source>
        <dbReference type="ARBA" id="ARBA00022989"/>
    </source>
</evidence>
<feature type="transmembrane region" description="Helical" evidence="9">
    <location>
        <begin position="419"/>
        <end position="440"/>
    </location>
</feature>
<dbReference type="GO" id="GO:0005524">
    <property type="term" value="F:ATP binding"/>
    <property type="evidence" value="ECO:0007669"/>
    <property type="project" value="UniProtKB-KW"/>
</dbReference>
<feature type="transmembrane region" description="Helical" evidence="9">
    <location>
        <begin position="629"/>
        <end position="649"/>
    </location>
</feature>
<dbReference type="OrthoDB" id="66620at2759"/>
<evidence type="ECO:0000256" key="8">
    <source>
        <dbReference type="ARBA" id="ARBA00023136"/>
    </source>
</evidence>
<keyword evidence="8 9" id="KW-0472">Membrane</keyword>
<dbReference type="PROSITE" id="PS50893">
    <property type="entry name" value="ABC_TRANSPORTER_2"/>
    <property type="match status" value="1"/>
</dbReference>
<dbReference type="PANTHER" id="PTHR48042:SF11">
    <property type="entry name" value="ABC TRANSPORTER G FAMILY MEMBER 11"/>
    <property type="match status" value="1"/>
</dbReference>
<dbReference type="SUPFAM" id="SSF52540">
    <property type="entry name" value="P-loop containing nucleoside triphosphate hydrolases"/>
    <property type="match status" value="1"/>
</dbReference>